<name>A0A1D9PXX1_SCLS1</name>
<dbReference type="AlphaFoldDB" id="A0A1D9PXX1"/>
<proteinExistence type="predicted"/>
<dbReference type="Proteomes" id="UP000177798">
    <property type="component" value="Chromosome 3"/>
</dbReference>
<sequence length="125" mass="14220">MILITVFSRWNLTHRVTFVDRLQVLTTTPWVILVLAANVHLKIRATPLLSPFKTARNGIPAFEWVPRGPTILSSAPMKVSVTNIMLNIVQLQPGLLKLRIDRPPGKPRMKMSLELWALRDLIVHL</sequence>
<evidence type="ECO:0000313" key="2">
    <source>
        <dbReference type="Proteomes" id="UP000177798"/>
    </source>
</evidence>
<accession>A0A1D9PXX1</accession>
<organism evidence="1 2">
    <name type="scientific">Sclerotinia sclerotiorum (strain ATCC 18683 / 1980 / Ss-1)</name>
    <name type="common">White mold</name>
    <name type="synonym">Whetzelinia sclerotiorum</name>
    <dbReference type="NCBI Taxonomy" id="665079"/>
    <lineage>
        <taxon>Eukaryota</taxon>
        <taxon>Fungi</taxon>
        <taxon>Dikarya</taxon>
        <taxon>Ascomycota</taxon>
        <taxon>Pezizomycotina</taxon>
        <taxon>Leotiomycetes</taxon>
        <taxon>Helotiales</taxon>
        <taxon>Sclerotiniaceae</taxon>
        <taxon>Sclerotinia</taxon>
    </lineage>
</organism>
<reference evidence="2" key="1">
    <citation type="journal article" date="2017" name="Genome Biol. Evol.">
        <title>The complete genome sequence of the phytopathogenic fungus Sclerotinia sclerotiorum reveals insights into the genome architecture of broad host range pathogens.</title>
        <authorList>
            <person name="Derbyshire M."/>
            <person name="Denton-Giles M."/>
            <person name="Hegedus D."/>
            <person name="Seifbarghy S."/>
            <person name="Rollins J."/>
            <person name="van Kan J."/>
            <person name="Seidl M.F."/>
            <person name="Faino L."/>
            <person name="Mbengue M."/>
            <person name="Navaud O."/>
            <person name="Raffaele S."/>
            <person name="Hammond-Kosack K."/>
            <person name="Heard S."/>
            <person name="Oliver R."/>
        </authorList>
    </citation>
    <scope>NUCLEOTIDE SEQUENCE [LARGE SCALE GENOMIC DNA]</scope>
    <source>
        <strain evidence="2">ATCC 18683 / 1980 / Ss-1</strain>
    </source>
</reference>
<evidence type="ECO:0000313" key="1">
    <source>
        <dbReference type="EMBL" id="APA07486.1"/>
    </source>
</evidence>
<gene>
    <name evidence="1" type="ORF">sscle_03g022560</name>
</gene>
<protein>
    <submittedName>
        <fullName evidence="1">Uncharacterized protein</fullName>
    </submittedName>
</protein>
<dbReference type="VEuPathDB" id="FungiDB:sscle_03g022560"/>
<dbReference type="EMBL" id="CP017816">
    <property type="protein sequence ID" value="APA07486.1"/>
    <property type="molecule type" value="Genomic_DNA"/>
</dbReference>